<accession>A0ABS6U7A9</accession>
<dbReference type="Proteomes" id="UP000694300">
    <property type="component" value="Unassembled WGS sequence"/>
</dbReference>
<dbReference type="InterPro" id="IPR023985">
    <property type="entry name" value="SDR_subfam_1"/>
</dbReference>
<dbReference type="NCBIfam" id="NF009467">
    <property type="entry name" value="PRK12826.1-3"/>
    <property type="match status" value="1"/>
</dbReference>
<reference evidence="4 5" key="1">
    <citation type="submission" date="2020-11" db="EMBL/GenBank/DDBJ databases">
        <title>Pseudonocardia abyssalis sp. nov. and Pseudonocardia oceani sp. nov., description and phylogenomic analysis of two novel actinomycetes isolated from the deep Southern Ocean.</title>
        <authorList>
            <person name="Parra J."/>
        </authorList>
    </citation>
    <scope>NUCLEOTIDE SEQUENCE [LARGE SCALE GENOMIC DNA]</scope>
    <source>
        <strain evidence="5">KRD185</strain>
    </source>
</reference>
<dbReference type="InterPro" id="IPR020904">
    <property type="entry name" value="Sc_DH/Rdtase_CS"/>
</dbReference>
<dbReference type="Pfam" id="PF00106">
    <property type="entry name" value="adh_short"/>
    <property type="match status" value="1"/>
</dbReference>
<keyword evidence="5" id="KW-1185">Reference proteome</keyword>
<dbReference type="PANTHER" id="PTHR24321:SF8">
    <property type="entry name" value="ESTRADIOL 17-BETA-DEHYDROGENASE 8-RELATED"/>
    <property type="match status" value="1"/>
</dbReference>
<proteinExistence type="inferred from homology"/>
<organism evidence="4 5">
    <name type="scientific">Pseudonocardia oceani</name>
    <dbReference type="NCBI Taxonomy" id="2792013"/>
    <lineage>
        <taxon>Bacteria</taxon>
        <taxon>Bacillati</taxon>
        <taxon>Actinomycetota</taxon>
        <taxon>Actinomycetes</taxon>
        <taxon>Pseudonocardiales</taxon>
        <taxon>Pseudonocardiaceae</taxon>
        <taxon>Pseudonocardia</taxon>
    </lineage>
</organism>
<keyword evidence="3" id="KW-0520">NAD</keyword>
<comment type="similarity">
    <text evidence="1">Belongs to the short-chain dehydrogenases/reductases (SDR) family.</text>
</comment>
<evidence type="ECO:0000313" key="4">
    <source>
        <dbReference type="EMBL" id="MBW0128112.1"/>
    </source>
</evidence>
<name>A0ABS6U7A9_9PSEU</name>
<dbReference type="NCBIfam" id="TIGR03971">
    <property type="entry name" value="SDR_subfam_1"/>
    <property type="match status" value="1"/>
</dbReference>
<dbReference type="RefSeq" id="WP_218591710.1">
    <property type="nucleotide sequence ID" value="NZ_JADQDE010000147.1"/>
</dbReference>
<gene>
    <name evidence="4" type="ORF">I4I82_10480</name>
</gene>
<dbReference type="InterPro" id="IPR002347">
    <property type="entry name" value="SDR_fam"/>
</dbReference>
<dbReference type="PANTHER" id="PTHR24321">
    <property type="entry name" value="DEHYDROGENASES, SHORT CHAIN"/>
    <property type="match status" value="1"/>
</dbReference>
<dbReference type="EMBL" id="JADQDF010000001">
    <property type="protein sequence ID" value="MBW0128112.1"/>
    <property type="molecule type" value="Genomic_DNA"/>
</dbReference>
<comment type="caution">
    <text evidence="4">The sequence shown here is derived from an EMBL/GenBank/DDBJ whole genome shotgun (WGS) entry which is preliminary data.</text>
</comment>
<evidence type="ECO:0000256" key="3">
    <source>
        <dbReference type="ARBA" id="ARBA00023027"/>
    </source>
</evidence>
<dbReference type="CDD" id="cd05233">
    <property type="entry name" value="SDR_c"/>
    <property type="match status" value="1"/>
</dbReference>
<sequence>MPTGTLEGKVAVITGAARGQGRSHAVRLAGEGADIVAIDICRQIDTVPYPLATPDDLAETATEVEKLDRRIVTREADVRDVAAVTDAIRAGIAELGRVDIVLPNAGIAPHSADESDPVAAFHDTVMTNLEGVRHTVQAAVPRMIEQGEGGAIVVTSSTQGLSGRGGNGSGAMEGYVAAKHGVVGLMRSWANWLAPHHIRVNTVHPTGVNTPMIDNDAMQAFLAQSPEVGAALTNLLDVEAIEPIDISNAIAWLVSDQARYVTGVTLPVDAGFMAK</sequence>
<evidence type="ECO:0000256" key="2">
    <source>
        <dbReference type="ARBA" id="ARBA00023002"/>
    </source>
</evidence>
<protein>
    <submittedName>
        <fullName evidence="4">Mycofactocin-coupled SDR family oxidoreductase</fullName>
    </submittedName>
</protein>
<dbReference type="PROSITE" id="PS00061">
    <property type="entry name" value="ADH_SHORT"/>
    <property type="match status" value="1"/>
</dbReference>
<evidence type="ECO:0000313" key="5">
    <source>
        <dbReference type="Proteomes" id="UP000694300"/>
    </source>
</evidence>
<evidence type="ECO:0000256" key="1">
    <source>
        <dbReference type="ARBA" id="ARBA00006484"/>
    </source>
</evidence>
<keyword evidence="2" id="KW-0560">Oxidoreductase</keyword>